<dbReference type="Gene3D" id="1.10.357.10">
    <property type="entry name" value="Tetracycline Repressor, domain 2"/>
    <property type="match status" value="1"/>
</dbReference>
<dbReference type="EMBL" id="JPSL02000039">
    <property type="protein sequence ID" value="KGQ22192.1"/>
    <property type="molecule type" value="Genomic_DNA"/>
</dbReference>
<dbReference type="PRINTS" id="PR00455">
    <property type="entry name" value="HTHTETR"/>
</dbReference>
<dbReference type="Proteomes" id="UP000030364">
    <property type="component" value="Unassembled WGS sequence"/>
</dbReference>
<dbReference type="Pfam" id="PF00440">
    <property type="entry name" value="TetR_N"/>
    <property type="match status" value="1"/>
</dbReference>
<dbReference type="InterPro" id="IPR036271">
    <property type="entry name" value="Tet_transcr_reg_TetR-rel_C_sf"/>
</dbReference>
<reference evidence="6 7" key="1">
    <citation type="journal article" date="2015" name="Genome Announc.">
        <title>Draft Genome Sequence of the Thermophile Thermus filiformis ATCC 43280, Producer of Carotenoid-(Di)glucoside-Branched Fatty Acid (Di)esters and Source of Hyperthermostable Enzymes of Biotechnological Interest.</title>
        <authorList>
            <person name="Mandelli F."/>
            <person name="Oliveira Ramires B."/>
            <person name="Couger M.B."/>
            <person name="Paixao D.A."/>
            <person name="Camilo C.M."/>
            <person name="Polikarpov I."/>
            <person name="Prade R."/>
            <person name="Riano-Pachon D.M."/>
            <person name="Squina F.M."/>
        </authorList>
    </citation>
    <scope>NUCLEOTIDE SEQUENCE [LARGE SCALE GENOMIC DNA]</scope>
    <source>
        <strain evidence="6 7">ATCC 43280</strain>
    </source>
</reference>
<name>A0A0A2WTY2_THEFI</name>
<dbReference type="GO" id="GO:0003700">
    <property type="term" value="F:DNA-binding transcription factor activity"/>
    <property type="evidence" value="ECO:0007669"/>
    <property type="project" value="TreeGrafter"/>
</dbReference>
<dbReference type="PROSITE" id="PS01081">
    <property type="entry name" value="HTH_TETR_1"/>
    <property type="match status" value="1"/>
</dbReference>
<dbReference type="InterPro" id="IPR041490">
    <property type="entry name" value="KstR2_TetR_C"/>
</dbReference>
<accession>A0A0A2WTY2</accession>
<dbReference type="InterPro" id="IPR001647">
    <property type="entry name" value="HTH_TetR"/>
</dbReference>
<dbReference type="Gene3D" id="1.10.10.60">
    <property type="entry name" value="Homeodomain-like"/>
    <property type="match status" value="1"/>
</dbReference>
<keyword evidence="1" id="KW-0805">Transcription regulation</keyword>
<feature type="DNA-binding region" description="H-T-H motif" evidence="4">
    <location>
        <begin position="27"/>
        <end position="46"/>
    </location>
</feature>
<dbReference type="Pfam" id="PF17932">
    <property type="entry name" value="TetR_C_24"/>
    <property type="match status" value="1"/>
</dbReference>
<feature type="domain" description="HTH tetR-type" evidence="5">
    <location>
        <begin position="4"/>
        <end position="64"/>
    </location>
</feature>
<dbReference type="PANTHER" id="PTHR30055">
    <property type="entry name" value="HTH-TYPE TRANSCRIPTIONAL REGULATOR RUTR"/>
    <property type="match status" value="1"/>
</dbReference>
<dbReference type="RefSeq" id="WP_038063543.1">
    <property type="nucleotide sequence ID" value="NZ_JPSL02000039.1"/>
</dbReference>
<evidence type="ECO:0000256" key="4">
    <source>
        <dbReference type="PROSITE-ProRule" id="PRU00335"/>
    </source>
</evidence>
<dbReference type="STRING" id="276.THFILI_08320"/>
<sequence length="192" mass="21997">MTEASTKTRILQEAARIFAEKGYEGASMQDLAQALGLSKAALYHHFRSKEEILYQISLLALSELLARGERALEERDPSRALLLFMEGHARYIEENHPFFVAMLQGLASLSPPHREETVRLRDRHEANLRRILERGMEEGVFRRVDVALAGRAVLSLLNWMIRWFRPGGPMRAEEVARAYWDLVLRGLQDGNL</sequence>
<dbReference type="InterPro" id="IPR023772">
    <property type="entry name" value="DNA-bd_HTH_TetR-type_CS"/>
</dbReference>
<evidence type="ECO:0000313" key="6">
    <source>
        <dbReference type="EMBL" id="KGQ22192.1"/>
    </source>
</evidence>
<evidence type="ECO:0000259" key="5">
    <source>
        <dbReference type="PROSITE" id="PS50977"/>
    </source>
</evidence>
<evidence type="ECO:0000256" key="2">
    <source>
        <dbReference type="ARBA" id="ARBA00023125"/>
    </source>
</evidence>
<proteinExistence type="predicted"/>
<organism evidence="6 7">
    <name type="scientific">Thermus filiformis</name>
    <dbReference type="NCBI Taxonomy" id="276"/>
    <lineage>
        <taxon>Bacteria</taxon>
        <taxon>Thermotogati</taxon>
        <taxon>Deinococcota</taxon>
        <taxon>Deinococci</taxon>
        <taxon>Thermales</taxon>
        <taxon>Thermaceae</taxon>
        <taxon>Thermus</taxon>
    </lineage>
</organism>
<dbReference type="OrthoDB" id="9814200at2"/>
<keyword evidence="2 4" id="KW-0238">DNA-binding</keyword>
<gene>
    <name evidence="6" type="ORF">THFILI_08320</name>
</gene>
<dbReference type="PATRIC" id="fig|276.5.peg.996"/>
<dbReference type="InterPro" id="IPR050109">
    <property type="entry name" value="HTH-type_TetR-like_transc_reg"/>
</dbReference>
<evidence type="ECO:0000256" key="3">
    <source>
        <dbReference type="ARBA" id="ARBA00023163"/>
    </source>
</evidence>
<protein>
    <submittedName>
        <fullName evidence="6">TetR family transcriptional regulator</fullName>
    </submittedName>
</protein>
<keyword evidence="3" id="KW-0804">Transcription</keyword>
<keyword evidence="7" id="KW-1185">Reference proteome</keyword>
<dbReference type="PROSITE" id="PS50977">
    <property type="entry name" value="HTH_TETR_2"/>
    <property type="match status" value="1"/>
</dbReference>
<dbReference type="PANTHER" id="PTHR30055:SF240">
    <property type="entry name" value="HTH-TYPE TRANSCRIPTIONAL REGULATOR ACRR"/>
    <property type="match status" value="1"/>
</dbReference>
<dbReference type="SUPFAM" id="SSF46689">
    <property type="entry name" value="Homeodomain-like"/>
    <property type="match status" value="1"/>
</dbReference>
<evidence type="ECO:0000313" key="7">
    <source>
        <dbReference type="Proteomes" id="UP000030364"/>
    </source>
</evidence>
<dbReference type="InterPro" id="IPR009057">
    <property type="entry name" value="Homeodomain-like_sf"/>
</dbReference>
<dbReference type="SUPFAM" id="SSF48498">
    <property type="entry name" value="Tetracyclin repressor-like, C-terminal domain"/>
    <property type="match status" value="1"/>
</dbReference>
<dbReference type="GO" id="GO:0000976">
    <property type="term" value="F:transcription cis-regulatory region binding"/>
    <property type="evidence" value="ECO:0007669"/>
    <property type="project" value="TreeGrafter"/>
</dbReference>
<dbReference type="AlphaFoldDB" id="A0A0A2WTY2"/>
<evidence type="ECO:0000256" key="1">
    <source>
        <dbReference type="ARBA" id="ARBA00023015"/>
    </source>
</evidence>
<comment type="caution">
    <text evidence="6">The sequence shown here is derived from an EMBL/GenBank/DDBJ whole genome shotgun (WGS) entry which is preliminary data.</text>
</comment>